<evidence type="ECO:0000256" key="3">
    <source>
        <dbReference type="SAM" id="MobiDB-lite"/>
    </source>
</evidence>
<dbReference type="Pfam" id="PF08190">
    <property type="entry name" value="PIH1"/>
    <property type="match status" value="1"/>
</dbReference>
<feature type="domain" description="PIH1 N-terminal" evidence="4">
    <location>
        <begin position="9"/>
        <end position="96"/>
    </location>
</feature>
<dbReference type="PANTHER" id="PTHR22997:SF0">
    <property type="entry name" value="PIH1 DOMAIN-CONTAINING PROTEIN 1"/>
    <property type="match status" value="1"/>
</dbReference>
<evidence type="ECO:0000313" key="6">
    <source>
        <dbReference type="EMBL" id="KOO53455.1"/>
    </source>
</evidence>
<feature type="compositionally biased region" description="Basic and acidic residues" evidence="3">
    <location>
        <begin position="458"/>
        <end position="469"/>
    </location>
</feature>
<dbReference type="AlphaFoldDB" id="A0A0M0LQY9"/>
<comment type="similarity">
    <text evidence="1">Belongs to the PIH1 family.</text>
</comment>
<reference evidence="7" key="1">
    <citation type="journal article" date="2015" name="PLoS Genet.">
        <title>Genome Sequence and Transcriptome Analyses of Chrysochromulina tobin: Metabolic Tools for Enhanced Algal Fitness in the Prominent Order Prymnesiales (Haptophyceae).</title>
        <authorList>
            <person name="Hovde B.T."/>
            <person name="Deodato C.R."/>
            <person name="Hunsperger H.M."/>
            <person name="Ryken S.A."/>
            <person name="Yost W."/>
            <person name="Jha R.K."/>
            <person name="Patterson J."/>
            <person name="Monnat R.J. Jr."/>
            <person name="Barlow S.B."/>
            <person name="Starkenburg S.R."/>
            <person name="Cattolico R.A."/>
        </authorList>
    </citation>
    <scope>NUCLEOTIDE SEQUENCE</scope>
    <source>
        <strain evidence="7">CCMP291</strain>
    </source>
</reference>
<organism evidence="6 7">
    <name type="scientific">Chrysochromulina tobinii</name>
    <dbReference type="NCBI Taxonomy" id="1460289"/>
    <lineage>
        <taxon>Eukaryota</taxon>
        <taxon>Haptista</taxon>
        <taxon>Haptophyta</taxon>
        <taxon>Prymnesiophyceae</taxon>
        <taxon>Prymnesiales</taxon>
        <taxon>Chrysochromulinaceae</taxon>
        <taxon>Chrysochromulina</taxon>
    </lineage>
</organism>
<dbReference type="Pfam" id="PF18201">
    <property type="entry name" value="PIH1_CS"/>
    <property type="match status" value="1"/>
</dbReference>
<evidence type="ECO:0000256" key="2">
    <source>
        <dbReference type="ARBA" id="ARBA00040540"/>
    </source>
</evidence>
<dbReference type="Proteomes" id="UP000037460">
    <property type="component" value="Unassembled WGS sequence"/>
</dbReference>
<comment type="caution">
    <text evidence="6">The sequence shown here is derived from an EMBL/GenBank/DDBJ whole genome shotgun (WGS) entry which is preliminary data.</text>
</comment>
<dbReference type="InterPro" id="IPR041442">
    <property type="entry name" value="PIH1D1/2/3_CS-like"/>
</dbReference>
<dbReference type="OrthoDB" id="443493at2759"/>
<feature type="compositionally biased region" description="Low complexity" evidence="3">
    <location>
        <begin position="306"/>
        <end position="315"/>
    </location>
</feature>
<dbReference type="InterPro" id="IPR012981">
    <property type="entry name" value="PIH1_N"/>
</dbReference>
<evidence type="ECO:0000259" key="4">
    <source>
        <dbReference type="Pfam" id="PF08190"/>
    </source>
</evidence>
<evidence type="ECO:0000313" key="7">
    <source>
        <dbReference type="Proteomes" id="UP000037460"/>
    </source>
</evidence>
<feature type="region of interest" description="Disordered" evidence="3">
    <location>
        <begin position="439"/>
        <end position="471"/>
    </location>
</feature>
<dbReference type="GO" id="GO:0005737">
    <property type="term" value="C:cytoplasm"/>
    <property type="evidence" value="ECO:0007669"/>
    <property type="project" value="TreeGrafter"/>
</dbReference>
<keyword evidence="7" id="KW-1185">Reference proteome</keyword>
<dbReference type="InterPro" id="IPR050734">
    <property type="entry name" value="PIH1/Kintoun_subfamily"/>
</dbReference>
<evidence type="ECO:0000256" key="1">
    <source>
        <dbReference type="ARBA" id="ARBA00008511"/>
    </source>
</evidence>
<feature type="domain" description="PIH1D1/2/3 CS-like" evidence="5">
    <location>
        <begin position="475"/>
        <end position="540"/>
    </location>
</feature>
<feature type="region of interest" description="Disordered" evidence="3">
    <location>
        <begin position="396"/>
        <end position="424"/>
    </location>
</feature>
<protein>
    <recommendedName>
        <fullName evidence="2">PIH1 domain-containing protein 1</fullName>
    </recommendedName>
</protein>
<sequence>MPSPSASATPTAGFVVKLKAPDGTRHYANICSHPAIQRPLNPADQEVEDGVLRTRGIDNLRVPLLLSPVRTVALGGDDDEEAVCFDVMFNSAVLDVALPGGASEDANSAAAAHGIDPALSKMVRMRLVELALSHAEQDLGYKLGRAYTLPKNASYKGGVGGGRQPVPCQALRNLISAQEVAELQAQQHAAAGPWKSKREAAGQTTRAKIEELASFEDDRLEERRQQPLIKKGFLSAQSAKGRHLYPNGSEEGMLYGDVKVAGDPLGYLPKGLRSRVKVVDPATTTPEQQQQMMEDYANGSGPRRPSATAGAANSTKGGGGGGGGAGNLNKGFLNGAGGSLYPNGSAESGGGKPSAEAALNELIPSTAELERIASETDSDTFLKELSGMASLLGLGSSGGPSAWPPSDAGGLGGLTSGDLFSGEGPVHAAKRESLRQHYETGYSGHSSGGGGAASASARSDERRPEHELLDSGVDEPVVLKVSLPALESLEGVEVDISEDHFRLVAPNAYRLELSWPRPMDADAAKAKFLKKSHTLQVTVPPAAV</sequence>
<feature type="region of interest" description="Disordered" evidence="3">
    <location>
        <begin position="295"/>
        <end position="323"/>
    </location>
</feature>
<feature type="compositionally biased region" description="Low complexity" evidence="3">
    <location>
        <begin position="396"/>
        <end position="408"/>
    </location>
</feature>
<accession>A0A0M0LQY9</accession>
<name>A0A0M0LQY9_9EUKA</name>
<proteinExistence type="inferred from homology"/>
<gene>
    <name evidence="6" type="ORF">Ctob_015177</name>
</gene>
<dbReference type="EMBL" id="JWZX01000220">
    <property type="protein sequence ID" value="KOO53455.1"/>
    <property type="molecule type" value="Genomic_DNA"/>
</dbReference>
<evidence type="ECO:0000259" key="5">
    <source>
        <dbReference type="Pfam" id="PF18201"/>
    </source>
</evidence>
<dbReference type="PANTHER" id="PTHR22997">
    <property type="entry name" value="PIH1 DOMAIN-CONTAINING PROTEIN 1"/>
    <property type="match status" value="1"/>
</dbReference>